<proteinExistence type="predicted"/>
<dbReference type="EMBL" id="JBHUDD010000002">
    <property type="protein sequence ID" value="MFD1507881.1"/>
    <property type="molecule type" value="Genomic_DNA"/>
</dbReference>
<feature type="chain" id="PRO_5047187264" description="DUF2946 family protein" evidence="1">
    <location>
        <begin position="26"/>
        <end position="116"/>
    </location>
</feature>
<reference evidence="3" key="1">
    <citation type="journal article" date="2019" name="Int. J. Syst. Evol. Microbiol.">
        <title>The Global Catalogue of Microorganisms (GCM) 10K type strain sequencing project: providing services to taxonomists for standard genome sequencing and annotation.</title>
        <authorList>
            <consortium name="The Broad Institute Genomics Platform"/>
            <consortium name="The Broad Institute Genome Sequencing Center for Infectious Disease"/>
            <person name="Wu L."/>
            <person name="Ma J."/>
        </authorList>
    </citation>
    <scope>NUCLEOTIDE SEQUENCE [LARGE SCALE GENOMIC DNA]</scope>
    <source>
        <strain evidence="3">CGMCC 1.12477</strain>
    </source>
</reference>
<keyword evidence="1" id="KW-0732">Signal</keyword>
<evidence type="ECO:0000313" key="2">
    <source>
        <dbReference type="EMBL" id="MFD1507881.1"/>
    </source>
</evidence>
<name>A0ABW4EBA3_9RHOB</name>
<organism evidence="2 3">
    <name type="scientific">Lacimonas salitolerans</name>
    <dbReference type="NCBI Taxonomy" id="1323750"/>
    <lineage>
        <taxon>Bacteria</taxon>
        <taxon>Pseudomonadati</taxon>
        <taxon>Pseudomonadota</taxon>
        <taxon>Alphaproteobacteria</taxon>
        <taxon>Rhodobacterales</taxon>
        <taxon>Paracoccaceae</taxon>
        <taxon>Lacimonas</taxon>
    </lineage>
</organism>
<gene>
    <name evidence="2" type="ORF">ACFTOW_00435</name>
</gene>
<evidence type="ECO:0008006" key="4">
    <source>
        <dbReference type="Google" id="ProtNLM"/>
    </source>
</evidence>
<comment type="caution">
    <text evidence="2">The sequence shown here is derived from an EMBL/GenBank/DDBJ whole genome shotgun (WGS) entry which is preliminary data.</text>
</comment>
<dbReference type="RefSeq" id="WP_379911950.1">
    <property type="nucleotide sequence ID" value="NZ_JBHUDD010000002.1"/>
</dbReference>
<feature type="signal peptide" evidence="1">
    <location>
        <begin position="1"/>
        <end position="25"/>
    </location>
</feature>
<accession>A0ABW4EBA3</accession>
<sequence length="116" mass="11744">MIAFRHPLLSAVLVLVLALTGQSMAIARGMPGPAGQMVLCTGSGPVTVLVDEDGQPTSPPHICPECTQSLFAAHWDAPAPQSHAAPRLIALSPGAQAAIACALAPLPQARGPPVLS</sequence>
<evidence type="ECO:0000313" key="3">
    <source>
        <dbReference type="Proteomes" id="UP001597186"/>
    </source>
</evidence>
<protein>
    <recommendedName>
        <fullName evidence="4">DUF2946 family protein</fullName>
    </recommendedName>
</protein>
<evidence type="ECO:0000256" key="1">
    <source>
        <dbReference type="SAM" id="SignalP"/>
    </source>
</evidence>
<keyword evidence="3" id="KW-1185">Reference proteome</keyword>
<dbReference type="Proteomes" id="UP001597186">
    <property type="component" value="Unassembled WGS sequence"/>
</dbReference>